<dbReference type="InterPro" id="IPR037066">
    <property type="entry name" value="Plug_dom_sf"/>
</dbReference>
<dbReference type="Pfam" id="PF07715">
    <property type="entry name" value="Plug"/>
    <property type="match status" value="1"/>
</dbReference>
<evidence type="ECO:0000256" key="3">
    <source>
        <dbReference type="ARBA" id="ARBA00022448"/>
    </source>
</evidence>
<feature type="domain" description="TonB-dependent receptor-like beta-barrel" evidence="14">
    <location>
        <begin position="242"/>
        <end position="629"/>
    </location>
</feature>
<evidence type="ECO:0000256" key="9">
    <source>
        <dbReference type="ARBA" id="ARBA00023170"/>
    </source>
</evidence>
<evidence type="ECO:0000256" key="10">
    <source>
        <dbReference type="ARBA" id="ARBA00023237"/>
    </source>
</evidence>
<evidence type="ECO:0000256" key="1">
    <source>
        <dbReference type="ARBA" id="ARBA00004571"/>
    </source>
</evidence>
<keyword evidence="9 16" id="KW-0675">Receptor</keyword>
<dbReference type="Gene3D" id="2.170.130.10">
    <property type="entry name" value="TonB-dependent receptor, plug domain"/>
    <property type="match status" value="1"/>
</dbReference>
<feature type="region of interest" description="Disordered" evidence="13">
    <location>
        <begin position="190"/>
        <end position="210"/>
    </location>
</feature>
<dbReference type="PANTHER" id="PTHR30069">
    <property type="entry name" value="TONB-DEPENDENT OUTER MEMBRANE RECEPTOR"/>
    <property type="match status" value="1"/>
</dbReference>
<accession>A0ABY8SZ86</accession>
<organism evidence="16 17">
    <name type="scientific">Comamonas resistens</name>
    <dbReference type="NCBI Taxonomy" id="3046670"/>
    <lineage>
        <taxon>Bacteria</taxon>
        <taxon>Pseudomonadati</taxon>
        <taxon>Pseudomonadota</taxon>
        <taxon>Betaproteobacteria</taxon>
        <taxon>Burkholderiales</taxon>
        <taxon>Comamonadaceae</taxon>
        <taxon>Comamonas</taxon>
    </lineage>
</organism>
<dbReference type="EMBL" id="CP125947">
    <property type="protein sequence ID" value="WHS67204.1"/>
    <property type="molecule type" value="Genomic_DNA"/>
</dbReference>
<proteinExistence type="inferred from homology"/>
<keyword evidence="7 12" id="KW-0798">TonB box</keyword>
<keyword evidence="10 11" id="KW-0998">Cell outer membrane</keyword>
<dbReference type="SUPFAM" id="SSF56935">
    <property type="entry name" value="Porins"/>
    <property type="match status" value="1"/>
</dbReference>
<gene>
    <name evidence="16" type="ORF">QMY55_08835</name>
</gene>
<protein>
    <submittedName>
        <fullName evidence="16">TonB-dependent receptor</fullName>
    </submittedName>
</protein>
<evidence type="ECO:0000313" key="16">
    <source>
        <dbReference type="EMBL" id="WHS67204.1"/>
    </source>
</evidence>
<feature type="domain" description="TonB-dependent receptor plug" evidence="15">
    <location>
        <begin position="37"/>
        <end position="144"/>
    </location>
</feature>
<evidence type="ECO:0000256" key="5">
    <source>
        <dbReference type="ARBA" id="ARBA00022692"/>
    </source>
</evidence>
<evidence type="ECO:0000256" key="7">
    <source>
        <dbReference type="ARBA" id="ARBA00023077"/>
    </source>
</evidence>
<evidence type="ECO:0000256" key="2">
    <source>
        <dbReference type="ARBA" id="ARBA00009810"/>
    </source>
</evidence>
<evidence type="ECO:0000256" key="8">
    <source>
        <dbReference type="ARBA" id="ARBA00023136"/>
    </source>
</evidence>
<evidence type="ECO:0000259" key="15">
    <source>
        <dbReference type="Pfam" id="PF07715"/>
    </source>
</evidence>
<comment type="subcellular location">
    <subcellularLocation>
        <location evidence="1 11">Cell outer membrane</location>
        <topology evidence="1 11">Multi-pass membrane protein</topology>
    </subcellularLocation>
</comment>
<dbReference type="InterPro" id="IPR036942">
    <property type="entry name" value="Beta-barrel_TonB_sf"/>
</dbReference>
<evidence type="ECO:0000256" key="13">
    <source>
        <dbReference type="SAM" id="MobiDB-lite"/>
    </source>
</evidence>
<keyword evidence="8 11" id="KW-0472">Membrane</keyword>
<sequence length="664" mass="73156">MTGWAWAQTAREGNAALPEVLVRAQVKGQALDEAQRSFSVTEFGSDDIREQPRQEVEALWNKVPGMYVNHYQLSGVANGLVLRGFGGGGHGGDVAATLDGISLNEAMSHADGYFDLNVVVPLELDKVNVHRGPVSVLQGNYNRAGLVELRTRRSGSYTDVDVSAGSQGMLDAQAALGRELEGGDQLNLAAQHSHGDGARPSSGHGRSTISGTWKHHVHEKLDISLSGRWHEARGDSPGYLTEAQWRQDPQGKDGHVVGDGANKHFGTLRLDAQYALDADTRLLGFVYGTQQDFVRWFTRPRSGTWMQREERYDRSVLGAGLNLSGKSRLAARELNWMLGLEQVRESTDYGYWDGLVNRRRTAAALDDRNTRLNNMALYGQGSWQATGWLQTTAALRWDHFDGRCRLLGAETGGDECNRMQGRSHASPKLGAMAQLNPQTAVRASWSQGFALPSDFAKYALRNSELGANIFRQTELGLQWKPSSQWLIDAAVYRVTSSNEIRNTAPGEYENLGATLRKGAELQLHWLPGRSWHLEWAYGRNRSEITQNANAALQGQRVVAVPEYTSTLHARWMPRGDVTVHGVLRHVGRAPINAGNTEWAGSYHWLDLGLQYRLPASVARHASLSLWLRNAANARYASITTMIGGQRLVAPGAPRSVQLGLQFSL</sequence>
<dbReference type="RefSeq" id="WP_283488249.1">
    <property type="nucleotide sequence ID" value="NZ_CP125947.1"/>
</dbReference>
<dbReference type="Gene3D" id="2.40.170.20">
    <property type="entry name" value="TonB-dependent receptor, beta-barrel domain"/>
    <property type="match status" value="1"/>
</dbReference>
<dbReference type="Pfam" id="PF00593">
    <property type="entry name" value="TonB_dep_Rec_b-barrel"/>
    <property type="match status" value="1"/>
</dbReference>
<evidence type="ECO:0000256" key="12">
    <source>
        <dbReference type="RuleBase" id="RU003357"/>
    </source>
</evidence>
<evidence type="ECO:0000256" key="6">
    <source>
        <dbReference type="ARBA" id="ARBA00022729"/>
    </source>
</evidence>
<dbReference type="InterPro" id="IPR039426">
    <property type="entry name" value="TonB-dep_rcpt-like"/>
</dbReference>
<dbReference type="InterPro" id="IPR012910">
    <property type="entry name" value="Plug_dom"/>
</dbReference>
<keyword evidence="6" id="KW-0732">Signal</keyword>
<keyword evidence="3 11" id="KW-0813">Transport</keyword>
<comment type="similarity">
    <text evidence="2 11 12">Belongs to the TonB-dependent receptor family.</text>
</comment>
<evidence type="ECO:0000256" key="11">
    <source>
        <dbReference type="PROSITE-ProRule" id="PRU01360"/>
    </source>
</evidence>
<evidence type="ECO:0000313" key="17">
    <source>
        <dbReference type="Proteomes" id="UP001240697"/>
    </source>
</evidence>
<keyword evidence="17" id="KW-1185">Reference proteome</keyword>
<keyword evidence="5 11" id="KW-0812">Transmembrane</keyword>
<dbReference type="Proteomes" id="UP001240697">
    <property type="component" value="Chromosome"/>
</dbReference>
<name>A0ABY8SZ86_9BURK</name>
<dbReference type="PROSITE" id="PS52016">
    <property type="entry name" value="TONB_DEPENDENT_REC_3"/>
    <property type="match status" value="1"/>
</dbReference>
<evidence type="ECO:0000259" key="14">
    <source>
        <dbReference type="Pfam" id="PF00593"/>
    </source>
</evidence>
<dbReference type="InterPro" id="IPR000531">
    <property type="entry name" value="Beta-barrel_TonB"/>
</dbReference>
<evidence type="ECO:0000256" key="4">
    <source>
        <dbReference type="ARBA" id="ARBA00022452"/>
    </source>
</evidence>
<dbReference type="PANTHER" id="PTHR30069:SF29">
    <property type="entry name" value="HEMOGLOBIN AND HEMOGLOBIN-HAPTOGLOBIN-BINDING PROTEIN 1-RELATED"/>
    <property type="match status" value="1"/>
</dbReference>
<keyword evidence="4 11" id="KW-1134">Transmembrane beta strand</keyword>
<reference evidence="16 17" key="1">
    <citation type="submission" date="2023-05" db="EMBL/GenBank/DDBJ databases">
        <authorList>
            <person name="Yin Y."/>
            <person name="Lu Z."/>
        </authorList>
    </citation>
    <scope>NUCLEOTIDE SEQUENCE [LARGE SCALE GENOMIC DNA]</scope>
    <source>
        <strain evidence="16 17">ZM22</strain>
    </source>
</reference>